<evidence type="ECO:0000256" key="1">
    <source>
        <dbReference type="ARBA" id="ARBA00008000"/>
    </source>
</evidence>
<evidence type="ECO:0000259" key="2">
    <source>
        <dbReference type="PROSITE" id="PS51387"/>
    </source>
</evidence>
<comment type="caution">
    <text evidence="3">The sequence shown here is derived from an EMBL/GenBank/DDBJ whole genome shotgun (WGS) entry which is preliminary data.</text>
</comment>
<comment type="similarity">
    <text evidence="1">Belongs to the FAD-binding oxidoreductase/transferase type 4 family.</text>
</comment>
<dbReference type="Pfam" id="PF01565">
    <property type="entry name" value="FAD_binding_4"/>
    <property type="match status" value="1"/>
</dbReference>
<dbReference type="GO" id="GO:0008720">
    <property type="term" value="F:D-lactate dehydrogenase (NAD+) activity"/>
    <property type="evidence" value="ECO:0007669"/>
    <property type="project" value="TreeGrafter"/>
</dbReference>
<feature type="domain" description="FAD-binding PCMH-type" evidence="2">
    <location>
        <begin position="17"/>
        <end position="192"/>
    </location>
</feature>
<dbReference type="OrthoDB" id="26910at2157"/>
<dbReference type="Proteomes" id="UP000024332">
    <property type="component" value="Unassembled WGS sequence"/>
</dbReference>
<dbReference type="EMBL" id="JFZT01000016">
    <property type="protein sequence ID" value="EZQ11264.1"/>
    <property type="molecule type" value="Genomic_DNA"/>
</dbReference>
<gene>
    <name evidence="3" type="ORF">CM19_01955</name>
</gene>
<accession>A0A031LUU3</accession>
<dbReference type="InterPro" id="IPR016169">
    <property type="entry name" value="FAD-bd_PCMH_sub2"/>
</dbReference>
<dbReference type="GO" id="GO:0071949">
    <property type="term" value="F:FAD binding"/>
    <property type="evidence" value="ECO:0007669"/>
    <property type="project" value="InterPro"/>
</dbReference>
<dbReference type="GO" id="GO:1903457">
    <property type="term" value="P:lactate catabolic process"/>
    <property type="evidence" value="ECO:0007669"/>
    <property type="project" value="TreeGrafter"/>
</dbReference>
<dbReference type="Gene3D" id="3.30.465.10">
    <property type="match status" value="1"/>
</dbReference>
<protein>
    <submittedName>
        <fullName evidence="3">FAD-linked oxidase</fullName>
    </submittedName>
</protein>
<dbReference type="PANTHER" id="PTHR11748">
    <property type="entry name" value="D-LACTATE DEHYDROGENASE"/>
    <property type="match status" value="1"/>
</dbReference>
<proteinExistence type="inferred from homology"/>
<dbReference type="RefSeq" id="WP_052349409.1">
    <property type="nucleotide sequence ID" value="NZ_JFZT01000016.1"/>
</dbReference>
<name>A0A031LUU3_9CREN</name>
<dbReference type="STRING" id="1160895.CM19_01955"/>
<dbReference type="PANTHER" id="PTHR11748:SF111">
    <property type="entry name" value="D-LACTATE DEHYDROGENASE, MITOCHONDRIAL-RELATED"/>
    <property type="match status" value="1"/>
</dbReference>
<evidence type="ECO:0000313" key="3">
    <source>
        <dbReference type="EMBL" id="EZQ11264.1"/>
    </source>
</evidence>
<dbReference type="InterPro" id="IPR036318">
    <property type="entry name" value="FAD-bd_PCMH-like_sf"/>
</dbReference>
<keyword evidence="4" id="KW-1185">Reference proteome</keyword>
<evidence type="ECO:0000313" key="4">
    <source>
        <dbReference type="Proteomes" id="UP000024332"/>
    </source>
</evidence>
<organism evidence="3 4">
    <name type="scientific">Candidatus Acidianus copahuensis</name>
    <dbReference type="NCBI Taxonomy" id="1160895"/>
    <lineage>
        <taxon>Archaea</taxon>
        <taxon>Thermoproteota</taxon>
        <taxon>Thermoprotei</taxon>
        <taxon>Sulfolobales</taxon>
        <taxon>Sulfolobaceae</taxon>
        <taxon>Acidianus</taxon>
    </lineage>
</organism>
<reference evidence="3 4" key="1">
    <citation type="submission" date="2014-03" db="EMBL/GenBank/DDBJ databases">
        <title>Draft genome sequence of the novel thermoacidophilic archaea Acidianus copahuensis ALE1 strain, isolated from Copahue volcanic area in Neuquen Argentina.</title>
        <authorList>
            <person name="Urbieta M.S."/>
            <person name="Rascovan N."/>
            <person name="Castro C."/>
            <person name="Revale S."/>
            <person name="Giaveno M.A."/>
            <person name="Vazquez M.P."/>
            <person name="Donati E.R."/>
        </authorList>
    </citation>
    <scope>NUCLEOTIDE SEQUENCE [LARGE SCALE GENOMIC DNA]</scope>
    <source>
        <strain evidence="3 4">ALE1</strain>
    </source>
</reference>
<dbReference type="SUPFAM" id="SSF56176">
    <property type="entry name" value="FAD-binding/transporter-associated domain-like"/>
    <property type="match status" value="1"/>
</dbReference>
<dbReference type="InterPro" id="IPR006094">
    <property type="entry name" value="Oxid_FAD_bind_N"/>
</dbReference>
<dbReference type="GO" id="GO:0004458">
    <property type="term" value="F:D-lactate dehydrogenase (cytochrome) activity"/>
    <property type="evidence" value="ECO:0007669"/>
    <property type="project" value="TreeGrafter"/>
</dbReference>
<dbReference type="AlphaFoldDB" id="A0A031LUU3"/>
<dbReference type="InterPro" id="IPR016166">
    <property type="entry name" value="FAD-bd_PCMH"/>
</dbReference>
<dbReference type="PROSITE" id="PS51387">
    <property type="entry name" value="FAD_PCMH"/>
    <property type="match status" value="1"/>
</dbReference>
<sequence length="344" mass="38612">MDWKDHLAKLTPLKEGLKGKVSTEVNVTPSSFEEVEEIIRLANALNLKIYPFVGNSRHFGPSISANVGVDFSSLNKIVELSEEDLYVTAQPGVSMIELFSYVKKRGFLLPSFYDGSLGGMLGTNLPGPFSTFFGYPRDSILMGIIVTGDGKRIKAGGKTLKFSSGYKIHKLLTGSLGWYGTFLEATFKIYPYPDEMVEVSVSPNDAQQLLRSELRPIGIISFKDRAKVIFEGSSSYVRELEKRFTSISEWRPESFRYPNKKFITSISVTRGEELRYLYDYPFEGEAFLGTGYVRFFSDDKMQINGISEKGDIPIKVSKSSLLVKNALDPKWVMHTVEVNPTSYV</sequence>